<proteinExistence type="predicted"/>
<reference evidence="3 4" key="1">
    <citation type="journal article" date="2020" name="Mol. Plant">
        <title>The Chromosome-Based Rubber Tree Genome Provides New Insights into Spurge Genome Evolution and Rubber Biosynthesis.</title>
        <authorList>
            <person name="Liu J."/>
            <person name="Shi C."/>
            <person name="Shi C.C."/>
            <person name="Li W."/>
            <person name="Zhang Q.J."/>
            <person name="Zhang Y."/>
            <person name="Li K."/>
            <person name="Lu H.F."/>
            <person name="Shi C."/>
            <person name="Zhu S.T."/>
            <person name="Xiao Z.Y."/>
            <person name="Nan H."/>
            <person name="Yue Y."/>
            <person name="Zhu X.G."/>
            <person name="Wu Y."/>
            <person name="Hong X.N."/>
            <person name="Fan G.Y."/>
            <person name="Tong Y."/>
            <person name="Zhang D."/>
            <person name="Mao C.L."/>
            <person name="Liu Y.L."/>
            <person name="Hao S.J."/>
            <person name="Liu W.Q."/>
            <person name="Lv M.Q."/>
            <person name="Zhang H.B."/>
            <person name="Liu Y."/>
            <person name="Hu-Tang G.R."/>
            <person name="Wang J.P."/>
            <person name="Wang J.H."/>
            <person name="Sun Y.H."/>
            <person name="Ni S.B."/>
            <person name="Chen W.B."/>
            <person name="Zhang X.C."/>
            <person name="Jiao Y.N."/>
            <person name="Eichler E.E."/>
            <person name="Li G.H."/>
            <person name="Liu X."/>
            <person name="Gao L.Z."/>
        </authorList>
    </citation>
    <scope>NUCLEOTIDE SEQUENCE [LARGE SCALE GENOMIC DNA]</scope>
    <source>
        <strain evidence="4">cv. GT1</strain>
        <tissue evidence="3">Leaf</tissue>
    </source>
</reference>
<feature type="domain" description="Retroviral polymerase SH3-like" evidence="2">
    <location>
        <begin position="19"/>
        <end position="74"/>
    </location>
</feature>
<keyword evidence="4" id="KW-1185">Reference proteome</keyword>
<organism evidence="3 4">
    <name type="scientific">Hevea brasiliensis</name>
    <name type="common">Para rubber tree</name>
    <name type="synonym">Siphonia brasiliensis</name>
    <dbReference type="NCBI Taxonomy" id="3981"/>
    <lineage>
        <taxon>Eukaryota</taxon>
        <taxon>Viridiplantae</taxon>
        <taxon>Streptophyta</taxon>
        <taxon>Embryophyta</taxon>
        <taxon>Tracheophyta</taxon>
        <taxon>Spermatophyta</taxon>
        <taxon>Magnoliopsida</taxon>
        <taxon>eudicotyledons</taxon>
        <taxon>Gunneridae</taxon>
        <taxon>Pentapetalae</taxon>
        <taxon>rosids</taxon>
        <taxon>fabids</taxon>
        <taxon>Malpighiales</taxon>
        <taxon>Euphorbiaceae</taxon>
        <taxon>Crotonoideae</taxon>
        <taxon>Micrandreae</taxon>
        <taxon>Hevea</taxon>
    </lineage>
</organism>
<evidence type="ECO:0000313" key="4">
    <source>
        <dbReference type="Proteomes" id="UP000467840"/>
    </source>
</evidence>
<name>A0A6A6NAJ5_HEVBR</name>
<dbReference type="InterPro" id="IPR057670">
    <property type="entry name" value="SH3_retrovirus"/>
</dbReference>
<feature type="region of interest" description="Disordered" evidence="1">
    <location>
        <begin position="74"/>
        <end position="107"/>
    </location>
</feature>
<evidence type="ECO:0000313" key="3">
    <source>
        <dbReference type="EMBL" id="KAF2322324.1"/>
    </source>
</evidence>
<feature type="compositionally biased region" description="Basic and acidic residues" evidence="1">
    <location>
        <begin position="75"/>
        <end position="86"/>
    </location>
</feature>
<dbReference type="Proteomes" id="UP000467840">
    <property type="component" value="Chromosome 11"/>
</dbReference>
<evidence type="ECO:0000256" key="1">
    <source>
        <dbReference type="SAM" id="MobiDB-lite"/>
    </source>
</evidence>
<comment type="caution">
    <text evidence="3">The sequence shown here is derived from an EMBL/GenBank/DDBJ whole genome shotgun (WGS) entry which is preliminary data.</text>
</comment>
<protein>
    <recommendedName>
        <fullName evidence="2">Retroviral polymerase SH3-like domain-containing protein</fullName>
    </recommendedName>
</protein>
<dbReference type="Pfam" id="PF25597">
    <property type="entry name" value="SH3_retrovirus"/>
    <property type="match status" value="1"/>
</dbReference>
<evidence type="ECO:0000259" key="2">
    <source>
        <dbReference type="Pfam" id="PF25597"/>
    </source>
</evidence>
<dbReference type="EMBL" id="JAAGAX010000002">
    <property type="protein sequence ID" value="KAF2322324.1"/>
    <property type="molecule type" value="Genomic_DNA"/>
</dbReference>
<sequence>MKDFESIKEYSDKLLGIANKAKRDKLDKKANPGIFVGYSSVSKAYKVYHPQTEKMTISRDVHFNEDEQWDWNNLQKKDTTSKEPKGVTKKKLADPWQDELEDDPPIRGTRSLLDIYAECNVAVCEPGGPEEALQDSN</sequence>
<gene>
    <name evidence="3" type="ORF">GH714_011828</name>
</gene>
<accession>A0A6A6NAJ5</accession>
<dbReference type="AlphaFoldDB" id="A0A6A6NAJ5"/>